<keyword evidence="3" id="KW-0677">Repeat</keyword>
<evidence type="ECO:0000313" key="9">
    <source>
        <dbReference type="Proteomes" id="UP000236544"/>
    </source>
</evidence>
<dbReference type="GO" id="GO:0043596">
    <property type="term" value="C:nuclear replication fork"/>
    <property type="evidence" value="ECO:0007669"/>
    <property type="project" value="TreeGrafter"/>
</dbReference>
<dbReference type="GO" id="GO:0003682">
    <property type="term" value="F:chromatin binding"/>
    <property type="evidence" value="ECO:0007669"/>
    <property type="project" value="TreeGrafter"/>
</dbReference>
<keyword evidence="4" id="KW-0539">Nucleus</keyword>
<dbReference type="Pfam" id="PF20946">
    <property type="entry name" value="Ctf4_C"/>
    <property type="match status" value="1"/>
</dbReference>
<evidence type="ECO:0000256" key="3">
    <source>
        <dbReference type="ARBA" id="ARBA00022737"/>
    </source>
</evidence>
<feature type="compositionally biased region" description="Acidic residues" evidence="5">
    <location>
        <begin position="417"/>
        <end position="426"/>
    </location>
</feature>
<evidence type="ECO:0000256" key="2">
    <source>
        <dbReference type="ARBA" id="ARBA00022574"/>
    </source>
</evidence>
<evidence type="ECO:0000256" key="5">
    <source>
        <dbReference type="SAM" id="MobiDB-lite"/>
    </source>
</evidence>
<organism evidence="8 9">
    <name type="scientific">Lachancea quebecensis</name>
    <dbReference type="NCBI Taxonomy" id="1654605"/>
    <lineage>
        <taxon>Eukaryota</taxon>
        <taxon>Fungi</taxon>
        <taxon>Dikarya</taxon>
        <taxon>Ascomycota</taxon>
        <taxon>Saccharomycotina</taxon>
        <taxon>Saccharomycetes</taxon>
        <taxon>Saccharomycetales</taxon>
        <taxon>Saccharomycetaceae</taxon>
        <taxon>Lachancea</taxon>
    </lineage>
</organism>
<dbReference type="InterPro" id="IPR048591">
    <property type="entry name" value="WDHD1/CFT4_hel"/>
</dbReference>
<dbReference type="EMBL" id="LN890563">
    <property type="protein sequence ID" value="CUS21885.1"/>
    <property type="molecule type" value="Genomic_DNA"/>
</dbReference>
<keyword evidence="2" id="KW-0853">WD repeat</keyword>
<dbReference type="PANTHER" id="PTHR19932">
    <property type="entry name" value="WD REPEAT AND HMG-BOX DNA BINDING PROTEIN"/>
    <property type="match status" value="1"/>
</dbReference>
<dbReference type="OrthoDB" id="427368at2759"/>
<feature type="compositionally biased region" description="Acidic residues" evidence="5">
    <location>
        <begin position="391"/>
        <end position="407"/>
    </location>
</feature>
<evidence type="ECO:0000259" key="6">
    <source>
        <dbReference type="Pfam" id="PF12341"/>
    </source>
</evidence>
<dbReference type="GO" id="GO:0006281">
    <property type="term" value="P:DNA repair"/>
    <property type="evidence" value="ECO:0007669"/>
    <property type="project" value="TreeGrafter"/>
</dbReference>
<keyword evidence="9" id="KW-1185">Reference proteome</keyword>
<dbReference type="InterPro" id="IPR022100">
    <property type="entry name" value="WDHD1/CFT4_beta-prop_2nd"/>
</dbReference>
<proteinExistence type="predicted"/>
<feature type="domain" description="WDHD1/CFT4 second beta-propeller" evidence="6">
    <location>
        <begin position="460"/>
        <end position="768"/>
    </location>
</feature>
<dbReference type="Proteomes" id="UP000236544">
    <property type="component" value="Unassembled WGS sequence"/>
</dbReference>
<dbReference type="InterPro" id="IPR036322">
    <property type="entry name" value="WD40_repeat_dom_sf"/>
</dbReference>
<evidence type="ECO:0000256" key="1">
    <source>
        <dbReference type="ARBA" id="ARBA00004123"/>
    </source>
</evidence>
<dbReference type="Pfam" id="PF12341">
    <property type="entry name" value="Mcl1_mid"/>
    <property type="match status" value="1"/>
</dbReference>
<gene>
    <name evidence="8" type="ORF">LAQU0_S04e03070g</name>
</gene>
<protein>
    <submittedName>
        <fullName evidence="8">LAQU0S04e03070g1_1</fullName>
    </submittedName>
</protein>
<dbReference type="PANTHER" id="PTHR19932:SF10">
    <property type="entry name" value="WD REPEAT AND HMG-BOX DNA-BINDING PROTEIN 1"/>
    <property type="match status" value="1"/>
</dbReference>
<dbReference type="InterPro" id="IPR015943">
    <property type="entry name" value="WD40/YVTN_repeat-like_dom_sf"/>
</dbReference>
<dbReference type="GO" id="GO:0000278">
    <property type="term" value="P:mitotic cell cycle"/>
    <property type="evidence" value="ECO:0007669"/>
    <property type="project" value="TreeGrafter"/>
</dbReference>
<accession>A0A0P1KSI5</accession>
<feature type="domain" description="WDHD1/CFT4 helical bundle" evidence="7">
    <location>
        <begin position="792"/>
        <end position="895"/>
    </location>
</feature>
<evidence type="ECO:0000313" key="8">
    <source>
        <dbReference type="EMBL" id="CUS21885.1"/>
    </source>
</evidence>
<evidence type="ECO:0000256" key="4">
    <source>
        <dbReference type="ARBA" id="ARBA00023242"/>
    </source>
</evidence>
<dbReference type="SUPFAM" id="SSF50978">
    <property type="entry name" value="WD40 repeat-like"/>
    <property type="match status" value="1"/>
</dbReference>
<dbReference type="AlphaFoldDB" id="A0A0P1KSI5"/>
<dbReference type="Gene3D" id="2.130.10.10">
    <property type="entry name" value="YVTN repeat-like/Quinoprotein amine dehydrogenase"/>
    <property type="match status" value="1"/>
</dbReference>
<feature type="region of interest" description="Disordered" evidence="5">
    <location>
        <begin position="365"/>
        <end position="426"/>
    </location>
</feature>
<evidence type="ECO:0000259" key="7">
    <source>
        <dbReference type="Pfam" id="PF20946"/>
    </source>
</evidence>
<comment type="subcellular location">
    <subcellularLocation>
        <location evidence="1">Nucleus</location>
    </subcellularLocation>
</comment>
<dbReference type="GO" id="GO:0006261">
    <property type="term" value="P:DNA-templated DNA replication"/>
    <property type="evidence" value="ECO:0007669"/>
    <property type="project" value="TreeGrafter"/>
</dbReference>
<name>A0A0P1KSI5_9SACH</name>
<reference evidence="9" key="1">
    <citation type="submission" date="2015-10" db="EMBL/GenBank/DDBJ databases">
        <authorList>
            <person name="Devillers H."/>
        </authorList>
    </citation>
    <scope>NUCLEOTIDE SEQUENCE [LARGE SCALE GENOMIC DNA]</scope>
</reference>
<sequence length="900" mass="100033">MPSTIEKSIFSSGGKTHIGISTDGTRLYAVNKNGLTKVLPLDKPEEEPDVVETCKDPSSFAIVSNSQFVITSLKGDVHLCNATDGQDHLLLRCALPIRDVALVHNGKTAAVGGDDLELTLVGLSDVSAKSRTTVKLEDQVRHLSYNQHMSILAVSQVNGSVHFYSMNSATPHHIRKLDGYIGGHFYNDDFQDKLLQSINSEETQGVEGEPKDREYCDENRVTTRVAWSPQGLQFAIPCEDRSVKIFNLKDYTLSHSLTSPNIKSQFADLSFSPQAGTFIAAVDLRNRLTIWEAGTGEIHFTKELPQRITNICWHLQPDNFFDLHLGTWTGDIVVIRGVAENRTAQPVPTEKAGQLQKHNGLFVSSDDEGDEPIANHSPAPLGEGLGRTIGQDDEPLGSEGLFTDEEDGGSKRKTFGDDDDFIDDDDGAGYVNKKPRYASPRAAINTVRAAGKRPRKFRYRPFSQGATPFGSSDRRYLTMNNIGYACTVKSGDGGSSYRSTVTISFFDLGRFKEYHFEDLFNYDVCALTEEGALFAQSKLGQLHYRAHNNYQSSWTKKIPLQRLEKITAVAATPKRIIVGTSFGYIRTFNQFGIPLGVEKMTPVIALAAHEFKVFAVHYSLHHGITYTLFEQDPKTQDRYFQRESSLPITLPSNLEAEEEFNEAFSESNPLGIKSLFFSAYGDPCIFGVDDVLLVLSKWRSAAQSRWVPLLDAQLELWKLSNGKDVNDVHVWPLGLTHNVLNHILVKGYNIWPEFPMPLPSEMEVRVPLLVKDQVEISNEENDAGEVVVPVSMAAEEEFLRSKILGELLSDTLEHEGEVYGNENQILMALAGAYDKSLLRLFAAACSEQEISKAESLAQELKQDKALNAAAKVAERAELMTLVKKVNDIREARFEQQLGNT</sequence>